<dbReference type="SUPFAM" id="SSF52540">
    <property type="entry name" value="P-loop containing nucleoside triphosphate hydrolases"/>
    <property type="match status" value="1"/>
</dbReference>
<reference evidence="4 5" key="1">
    <citation type="journal article" date="2016" name="Nat. Commun.">
        <title>Extremotolerant tardigrade genome and improved radiotolerance of human cultured cells by tardigrade-unique protein.</title>
        <authorList>
            <person name="Hashimoto T."/>
            <person name="Horikawa D.D."/>
            <person name="Saito Y."/>
            <person name="Kuwahara H."/>
            <person name="Kozuka-Hata H."/>
            <person name="Shin-I T."/>
            <person name="Minakuchi Y."/>
            <person name="Ohishi K."/>
            <person name="Motoyama A."/>
            <person name="Aizu T."/>
            <person name="Enomoto A."/>
            <person name="Kondo K."/>
            <person name="Tanaka S."/>
            <person name="Hara Y."/>
            <person name="Koshikawa S."/>
            <person name="Sagara H."/>
            <person name="Miura T."/>
            <person name="Yokobori S."/>
            <person name="Miyagawa K."/>
            <person name="Suzuki Y."/>
            <person name="Kubo T."/>
            <person name="Oyama M."/>
            <person name="Kohara Y."/>
            <person name="Fujiyama A."/>
            <person name="Arakawa K."/>
            <person name="Katayama T."/>
            <person name="Toyoda A."/>
            <person name="Kunieda T."/>
        </authorList>
    </citation>
    <scope>NUCLEOTIDE SEQUENCE [LARGE SCALE GENOMIC DNA]</scope>
    <source>
        <strain evidence="4 5">YOKOZUNA-1</strain>
    </source>
</reference>
<name>A0A1D1V6X9_RAMVA</name>
<keyword evidence="5" id="KW-1185">Reference proteome</keyword>
<evidence type="ECO:0000313" key="5">
    <source>
        <dbReference type="Proteomes" id="UP000186922"/>
    </source>
</evidence>
<dbReference type="GO" id="GO:0008146">
    <property type="term" value="F:sulfotransferase activity"/>
    <property type="evidence" value="ECO:0007669"/>
    <property type="project" value="InterPro"/>
</dbReference>
<sequence length="276" mass="32336">MDEVRQFQARDGDIAICTFPKCGTTWMNAIIEMLTHAANPECLHDGKSLEWKNPYLELTDPDWAEERRPVRLLAKLPPDTPRTYFTHLGYDALPETVKKNAKIVFVVRNPKDTIVSMYHFNRSHYPLQFHGDLQEMINGFTEDRVTYGPFFDHTASYWSRRNDRNIFCTSFEELSLDFLGVIRRLAKFLGKDLTEDQLRTTMYECAFDQMKNNDTVNKAAVGARGYFDFNKSPFIRAGKVGNWKTHFSHEQNQQVDDWINKNLQRPELQGLTFRYE</sequence>
<evidence type="ECO:0000256" key="1">
    <source>
        <dbReference type="ARBA" id="ARBA00005771"/>
    </source>
</evidence>
<feature type="domain" description="Sulfotransferase" evidence="3">
    <location>
        <begin position="12"/>
        <end position="264"/>
    </location>
</feature>
<dbReference type="OrthoDB" id="205623at2759"/>
<dbReference type="InterPro" id="IPR000863">
    <property type="entry name" value="Sulfotransferase_dom"/>
</dbReference>
<comment type="similarity">
    <text evidence="1">Belongs to the sulfotransferase 1 family.</text>
</comment>
<dbReference type="Proteomes" id="UP000186922">
    <property type="component" value="Unassembled WGS sequence"/>
</dbReference>
<dbReference type="AlphaFoldDB" id="A0A1D1V6X9"/>
<evidence type="ECO:0000259" key="3">
    <source>
        <dbReference type="Pfam" id="PF00685"/>
    </source>
</evidence>
<organism evidence="4 5">
    <name type="scientific">Ramazzottius varieornatus</name>
    <name type="common">Water bear</name>
    <name type="synonym">Tardigrade</name>
    <dbReference type="NCBI Taxonomy" id="947166"/>
    <lineage>
        <taxon>Eukaryota</taxon>
        <taxon>Metazoa</taxon>
        <taxon>Ecdysozoa</taxon>
        <taxon>Tardigrada</taxon>
        <taxon>Eutardigrada</taxon>
        <taxon>Parachela</taxon>
        <taxon>Hypsibioidea</taxon>
        <taxon>Ramazzottiidae</taxon>
        <taxon>Ramazzottius</taxon>
    </lineage>
</organism>
<dbReference type="PANTHER" id="PTHR11783">
    <property type="entry name" value="SULFOTRANSFERASE SULT"/>
    <property type="match status" value="1"/>
</dbReference>
<proteinExistence type="inferred from homology"/>
<accession>A0A1D1V6X9</accession>
<comment type="caution">
    <text evidence="4">The sequence shown here is derived from an EMBL/GenBank/DDBJ whole genome shotgun (WGS) entry which is preliminary data.</text>
</comment>
<protein>
    <recommendedName>
        <fullName evidence="3">Sulfotransferase domain-containing protein</fullName>
    </recommendedName>
</protein>
<evidence type="ECO:0000256" key="2">
    <source>
        <dbReference type="ARBA" id="ARBA00022679"/>
    </source>
</evidence>
<dbReference type="InterPro" id="IPR027417">
    <property type="entry name" value="P-loop_NTPase"/>
</dbReference>
<dbReference type="Gene3D" id="3.40.50.300">
    <property type="entry name" value="P-loop containing nucleotide triphosphate hydrolases"/>
    <property type="match status" value="1"/>
</dbReference>
<keyword evidence="2" id="KW-0808">Transferase</keyword>
<evidence type="ECO:0000313" key="4">
    <source>
        <dbReference type="EMBL" id="GAU96535.1"/>
    </source>
</evidence>
<gene>
    <name evidence="4" type="primary">RvY_07966</name>
    <name evidence="4" type="synonym">RvY_07966.1</name>
    <name evidence="4" type="ORF">RvY_07966-1</name>
</gene>
<dbReference type="EMBL" id="BDGG01000003">
    <property type="protein sequence ID" value="GAU96535.1"/>
    <property type="molecule type" value="Genomic_DNA"/>
</dbReference>
<dbReference type="Pfam" id="PF00685">
    <property type="entry name" value="Sulfotransfer_1"/>
    <property type="match status" value="1"/>
</dbReference>
<dbReference type="STRING" id="947166.A0A1D1V6X9"/>